<dbReference type="RefSeq" id="XP_016212144.1">
    <property type="nucleotide sequence ID" value="XM_016360062.1"/>
</dbReference>
<dbReference type="PANTHER" id="PTHR11102">
    <property type="entry name" value="SEL-1-LIKE PROTEIN"/>
    <property type="match status" value="1"/>
</dbReference>
<dbReference type="PROSITE" id="PS51257">
    <property type="entry name" value="PROKAR_LIPOPROTEIN"/>
    <property type="match status" value="1"/>
</dbReference>
<keyword evidence="3" id="KW-1133">Transmembrane helix</keyword>
<feature type="transmembrane region" description="Helical" evidence="3">
    <location>
        <begin position="746"/>
        <end position="765"/>
    </location>
</feature>
<dbReference type="EMBL" id="KN847550">
    <property type="protein sequence ID" value="KIW02275.1"/>
    <property type="molecule type" value="Genomic_DNA"/>
</dbReference>
<dbReference type="FunCoup" id="A0A0D2A6R6">
    <property type="interactions" value="301"/>
</dbReference>
<organism evidence="5 6">
    <name type="scientific">Verruconis gallopava</name>
    <dbReference type="NCBI Taxonomy" id="253628"/>
    <lineage>
        <taxon>Eukaryota</taxon>
        <taxon>Fungi</taxon>
        <taxon>Dikarya</taxon>
        <taxon>Ascomycota</taxon>
        <taxon>Pezizomycotina</taxon>
        <taxon>Dothideomycetes</taxon>
        <taxon>Pleosporomycetidae</taxon>
        <taxon>Venturiales</taxon>
        <taxon>Sympoventuriaceae</taxon>
        <taxon>Verruconis</taxon>
    </lineage>
</organism>
<evidence type="ECO:0000313" key="6">
    <source>
        <dbReference type="Proteomes" id="UP000053259"/>
    </source>
</evidence>
<evidence type="ECO:0000256" key="1">
    <source>
        <dbReference type="ARBA" id="ARBA00038101"/>
    </source>
</evidence>
<evidence type="ECO:0000313" key="5">
    <source>
        <dbReference type="EMBL" id="KIW02275.1"/>
    </source>
</evidence>
<gene>
    <name evidence="5" type="ORF">PV09_06425</name>
</gene>
<proteinExistence type="inferred from homology"/>
<keyword evidence="4" id="KW-0732">Signal</keyword>
<dbReference type="GO" id="GO:0005789">
    <property type="term" value="C:endoplasmic reticulum membrane"/>
    <property type="evidence" value="ECO:0007669"/>
    <property type="project" value="TreeGrafter"/>
</dbReference>
<dbReference type="OrthoDB" id="27934at2759"/>
<reference evidence="5 6" key="1">
    <citation type="submission" date="2015-01" db="EMBL/GenBank/DDBJ databases">
        <title>The Genome Sequence of Ochroconis gallopava CBS43764.</title>
        <authorList>
            <consortium name="The Broad Institute Genomics Platform"/>
            <person name="Cuomo C."/>
            <person name="de Hoog S."/>
            <person name="Gorbushina A."/>
            <person name="Stielow B."/>
            <person name="Teixiera M."/>
            <person name="Abouelleil A."/>
            <person name="Chapman S.B."/>
            <person name="Priest M."/>
            <person name="Young S.K."/>
            <person name="Wortman J."/>
            <person name="Nusbaum C."/>
            <person name="Birren B."/>
        </authorList>
    </citation>
    <scope>NUCLEOTIDE SEQUENCE [LARGE SCALE GENOMIC DNA]</scope>
    <source>
        <strain evidence="5 6">CBS 43764</strain>
    </source>
</reference>
<dbReference type="InParanoid" id="A0A0D2A6R6"/>
<dbReference type="InterPro" id="IPR006597">
    <property type="entry name" value="Sel1-like"/>
</dbReference>
<dbReference type="GeneID" id="27314398"/>
<dbReference type="Pfam" id="PF08238">
    <property type="entry name" value="Sel1"/>
    <property type="match status" value="10"/>
</dbReference>
<name>A0A0D2A6R6_9PEZI</name>
<dbReference type="STRING" id="253628.A0A0D2A6R6"/>
<dbReference type="SUPFAM" id="SSF81901">
    <property type="entry name" value="HCP-like"/>
    <property type="match status" value="3"/>
</dbReference>
<dbReference type="InterPro" id="IPR011990">
    <property type="entry name" value="TPR-like_helical_dom_sf"/>
</dbReference>
<dbReference type="VEuPathDB" id="FungiDB:PV09_06425"/>
<keyword evidence="6" id="KW-1185">Reference proteome</keyword>
<feature type="signal peptide" evidence="4">
    <location>
        <begin position="1"/>
        <end position="21"/>
    </location>
</feature>
<protein>
    <recommendedName>
        <fullName evidence="7">DOD-type homing endonuclease domain-containing protein</fullName>
    </recommendedName>
</protein>
<feature type="chain" id="PRO_5002238215" description="DOD-type homing endonuclease domain-containing protein" evidence="4">
    <location>
        <begin position="22"/>
        <end position="815"/>
    </location>
</feature>
<evidence type="ECO:0000256" key="4">
    <source>
        <dbReference type="SAM" id="SignalP"/>
    </source>
</evidence>
<sequence length="815" mass="89433">MASLRKLLLLPLLLLSCVVHAELPAPQDDVQEATEILRSIVPSPRSQVTTKQTGITYYAKELFSQLFLLRPPTTSASPDDARTQNEPLNHALQLLERAAKQDNADALLLLAELNFHGNYTHPRNFSAAFTYYERLASLTGNASAQHMLGFMYATGIGGAVEPDQAKALLYYTFAAEGGDIRAEMAVAYRHHAGISTPRNCDEAVHYYKSVADKAIAYLRTGPPGNHMVIKDSYRLADDHGGVYGEGASVSSAGVNAKYGPAHSDAHASFEDVLEYMDFMSRKGDLKATFTIGKLHYDGSRGMKRDLRLARHYFLEVARAVWPKKGPRKQDVSASTEKLAAKAAGFLGRMFLRGEGVKQDFALAQVWFTRGLSAGDALSQYSMGIMYLYGYGVPQDTYRAAEYFLPAADQDLASAQVRLGVLFLDQGDTLTALQYFDHAQRNGHVEAYYYLAELSYAGIGRDQSCPVAAAYYKIAAEKVEMILAPFREANEAYAAGDLETALVDYLLAAEQGFEAAQQNVAWILDRALPRRFALGSAPSSSSSASALSTHFGAVKPSPFLALLHWSRSAAQRNIDSLLKTGDYYLYGLGTNPSPEHAASCYQAAAETMMSAQAYWNLGWMHENGVGMGQDFHLAKRFYDLALETNKEAYLPVKLALGKLRIRSGWNRWFGGDGGIRSIEDEKLPKKTWSEWLHAFLEADAALARDYDYEATDPTGLLDDRDDWYGSGGHAGGDPGGDYDDLDFEDGLLESLLIVGAAALLMMLIVYRRRRQEERERAQLGLPPRDGQQLDGDGARGLFPAPGEPEFAGWVAGGVGH</sequence>
<accession>A0A0D2A6R6</accession>
<feature type="region of interest" description="Disordered" evidence="2">
    <location>
        <begin position="774"/>
        <end position="803"/>
    </location>
</feature>
<keyword evidence="3" id="KW-0472">Membrane</keyword>
<evidence type="ECO:0000256" key="2">
    <source>
        <dbReference type="SAM" id="MobiDB-lite"/>
    </source>
</evidence>
<dbReference type="InterPro" id="IPR050767">
    <property type="entry name" value="Sel1_AlgK"/>
</dbReference>
<comment type="similarity">
    <text evidence="1">Belongs to the sel-1 family.</text>
</comment>
<dbReference type="Gene3D" id="1.25.40.10">
    <property type="entry name" value="Tetratricopeptide repeat domain"/>
    <property type="match status" value="3"/>
</dbReference>
<evidence type="ECO:0008006" key="7">
    <source>
        <dbReference type="Google" id="ProtNLM"/>
    </source>
</evidence>
<dbReference type="HOGENOM" id="CLU_007931_0_0_1"/>
<dbReference type="GO" id="GO:0036503">
    <property type="term" value="P:ERAD pathway"/>
    <property type="evidence" value="ECO:0007669"/>
    <property type="project" value="TreeGrafter"/>
</dbReference>
<dbReference type="SMART" id="SM00671">
    <property type="entry name" value="SEL1"/>
    <property type="match status" value="10"/>
</dbReference>
<keyword evidence="3" id="KW-0812">Transmembrane</keyword>
<dbReference type="Proteomes" id="UP000053259">
    <property type="component" value="Unassembled WGS sequence"/>
</dbReference>
<dbReference type="AlphaFoldDB" id="A0A0D2A6R6"/>
<evidence type="ECO:0000256" key="3">
    <source>
        <dbReference type="SAM" id="Phobius"/>
    </source>
</evidence>
<dbReference type="PANTHER" id="PTHR11102:SF147">
    <property type="entry name" value="SEL1L ADAPTOR SUBUNIT OF ERAD E3 UBIQUITIN LIGASE"/>
    <property type="match status" value="1"/>
</dbReference>